<feature type="domain" description="C-type lectin" evidence="1">
    <location>
        <begin position="78"/>
        <end position="186"/>
    </location>
</feature>
<dbReference type="SUPFAM" id="SSF56436">
    <property type="entry name" value="C-type lectin-like"/>
    <property type="match status" value="1"/>
</dbReference>
<organism evidence="2 3">
    <name type="scientific">Fundulus heteroclitus</name>
    <name type="common">Killifish</name>
    <name type="synonym">Mummichog</name>
    <dbReference type="NCBI Taxonomy" id="8078"/>
    <lineage>
        <taxon>Eukaryota</taxon>
        <taxon>Metazoa</taxon>
        <taxon>Chordata</taxon>
        <taxon>Craniata</taxon>
        <taxon>Vertebrata</taxon>
        <taxon>Euteleostomi</taxon>
        <taxon>Actinopterygii</taxon>
        <taxon>Neopterygii</taxon>
        <taxon>Teleostei</taxon>
        <taxon>Neoteleostei</taxon>
        <taxon>Acanthomorphata</taxon>
        <taxon>Ovalentaria</taxon>
        <taxon>Atherinomorphae</taxon>
        <taxon>Cyprinodontiformes</taxon>
        <taxon>Fundulidae</taxon>
        <taxon>Fundulus</taxon>
    </lineage>
</organism>
<evidence type="ECO:0000259" key="1">
    <source>
        <dbReference type="PROSITE" id="PS50041"/>
    </source>
</evidence>
<reference evidence="2" key="2">
    <citation type="submission" date="2025-09" db="UniProtKB">
        <authorList>
            <consortium name="Ensembl"/>
        </authorList>
    </citation>
    <scope>IDENTIFICATION</scope>
</reference>
<dbReference type="AlphaFoldDB" id="A0A3Q2QSI3"/>
<dbReference type="InterPro" id="IPR016187">
    <property type="entry name" value="CTDL_fold"/>
</dbReference>
<sequence length="204" mass="23259">CLVWTLMAGLNPPPSPSPPSVIPPGLSWNSRSLLKTVRQKTAMLSLVLPEVSSQNFSPSGDWEGKLERGSCPMYWYSFNNRCYKYVATHMNWADAEFHCLAEKANLVSIHNVNEHNFVKSLIKNFDPAQGVTWTGLSDIHRERRWMWSDGTVARYAVWTHCGVTNFGSEQNWNDDQCSRVHSFLLSHIVIADKIVFWTSNNKQS</sequence>
<dbReference type="InterPro" id="IPR001304">
    <property type="entry name" value="C-type_lectin-like"/>
</dbReference>
<dbReference type="Pfam" id="PF00059">
    <property type="entry name" value="Lectin_C"/>
    <property type="match status" value="1"/>
</dbReference>
<name>A0A3Q2QSI3_FUNHE</name>
<proteinExistence type="predicted"/>
<accession>A0A3Q2QSI3</accession>
<dbReference type="InterPro" id="IPR016186">
    <property type="entry name" value="C-type_lectin-like/link_sf"/>
</dbReference>
<dbReference type="Ensembl" id="ENSFHET00000022605.1">
    <property type="protein sequence ID" value="ENSFHEP00000030781.1"/>
    <property type="gene ID" value="ENSFHEG00000016301.1"/>
</dbReference>
<dbReference type="SMART" id="SM00034">
    <property type="entry name" value="CLECT"/>
    <property type="match status" value="1"/>
</dbReference>
<evidence type="ECO:0000313" key="3">
    <source>
        <dbReference type="Proteomes" id="UP000265000"/>
    </source>
</evidence>
<dbReference type="Proteomes" id="UP000265000">
    <property type="component" value="Unplaced"/>
</dbReference>
<evidence type="ECO:0000313" key="2">
    <source>
        <dbReference type="Ensembl" id="ENSFHEP00000030781.1"/>
    </source>
</evidence>
<dbReference type="GeneTree" id="ENSGT00940000162818"/>
<dbReference type="InterPro" id="IPR050111">
    <property type="entry name" value="C-type_lectin/snaclec_domain"/>
</dbReference>
<protein>
    <recommendedName>
        <fullName evidence="1">C-type lectin domain-containing protein</fullName>
    </recommendedName>
</protein>
<reference evidence="2" key="1">
    <citation type="submission" date="2025-08" db="UniProtKB">
        <authorList>
            <consortium name="Ensembl"/>
        </authorList>
    </citation>
    <scope>IDENTIFICATION</scope>
</reference>
<dbReference type="STRING" id="8078.ENSFHEP00000030781"/>
<dbReference type="PRINTS" id="PR01504">
    <property type="entry name" value="PNCREATITSAP"/>
</dbReference>
<keyword evidence="3" id="KW-1185">Reference proteome</keyword>
<dbReference type="PROSITE" id="PS50041">
    <property type="entry name" value="C_TYPE_LECTIN_2"/>
    <property type="match status" value="1"/>
</dbReference>
<dbReference type="PANTHER" id="PTHR22803">
    <property type="entry name" value="MANNOSE, PHOSPHOLIPASE, LECTIN RECEPTOR RELATED"/>
    <property type="match status" value="1"/>
</dbReference>
<dbReference type="Gene3D" id="3.10.100.10">
    <property type="entry name" value="Mannose-Binding Protein A, subunit A"/>
    <property type="match status" value="1"/>
</dbReference>